<dbReference type="PANTHER" id="PTHR42852">
    <property type="entry name" value="THIOL:DISULFIDE INTERCHANGE PROTEIN DSBE"/>
    <property type="match status" value="1"/>
</dbReference>
<dbReference type="RefSeq" id="WP_139013001.1">
    <property type="nucleotide sequence ID" value="NZ_VBSN01000048.1"/>
</dbReference>
<reference evidence="2 3" key="1">
    <citation type="submission" date="2019-05" db="EMBL/GenBank/DDBJ databases">
        <authorList>
            <person name="Qu J.-H."/>
        </authorList>
    </citation>
    <scope>NUCLEOTIDE SEQUENCE [LARGE SCALE GENOMIC DNA]</scope>
    <source>
        <strain evidence="2 3">NS28</strain>
    </source>
</reference>
<dbReference type="PROSITE" id="PS51352">
    <property type="entry name" value="THIOREDOXIN_2"/>
    <property type="match status" value="1"/>
</dbReference>
<name>A0A5M8QVT2_9BACT</name>
<dbReference type="Gene3D" id="3.40.30.10">
    <property type="entry name" value="Glutaredoxin"/>
    <property type="match status" value="1"/>
</dbReference>
<evidence type="ECO:0000313" key="2">
    <source>
        <dbReference type="EMBL" id="KAA6438746.1"/>
    </source>
</evidence>
<dbReference type="InterPro" id="IPR036249">
    <property type="entry name" value="Thioredoxin-like_sf"/>
</dbReference>
<dbReference type="InterPro" id="IPR000866">
    <property type="entry name" value="AhpC/TSA"/>
</dbReference>
<evidence type="ECO:0000259" key="1">
    <source>
        <dbReference type="PROSITE" id="PS51352"/>
    </source>
</evidence>
<gene>
    <name evidence="2" type="ORF">FEM33_15940</name>
</gene>
<feature type="domain" description="Thioredoxin" evidence="1">
    <location>
        <begin position="84"/>
        <end position="226"/>
    </location>
</feature>
<sequence>MNHFLRLLTILFFASPCSISAQTEKPRIYIDSTGRRFTRAQYDSISAANIGKAIALDNQIENDKEIQFTFKVLAVNPFKAFSKKWVGQSFPDFEIKDVNGKVYQKASLHGKVVVFNFWSTTCAPCIEEMPRLNELVSSYTNQPVVFLAPAPEDFQKVKSRLAKHKFYYSILPEASSLFTALGIDSYPYHIIVDKAGVIKAVYQGSRIDSATKQPILNEGIITSIQENIKD</sequence>
<dbReference type="GO" id="GO:0016209">
    <property type="term" value="F:antioxidant activity"/>
    <property type="evidence" value="ECO:0007669"/>
    <property type="project" value="InterPro"/>
</dbReference>
<dbReference type="OrthoDB" id="9815205at2"/>
<dbReference type="EMBL" id="VBSN01000048">
    <property type="protein sequence ID" value="KAA6438746.1"/>
    <property type="molecule type" value="Genomic_DNA"/>
</dbReference>
<evidence type="ECO:0000313" key="3">
    <source>
        <dbReference type="Proteomes" id="UP000323994"/>
    </source>
</evidence>
<dbReference type="AlphaFoldDB" id="A0A5M8QVT2"/>
<accession>A0A5M8QVT2</accession>
<organism evidence="2 3">
    <name type="scientific">Dyadobacter flavalbus</name>
    <dbReference type="NCBI Taxonomy" id="2579942"/>
    <lineage>
        <taxon>Bacteria</taxon>
        <taxon>Pseudomonadati</taxon>
        <taxon>Bacteroidota</taxon>
        <taxon>Cytophagia</taxon>
        <taxon>Cytophagales</taxon>
        <taxon>Spirosomataceae</taxon>
        <taxon>Dyadobacter</taxon>
    </lineage>
</organism>
<dbReference type="Pfam" id="PF00578">
    <property type="entry name" value="AhpC-TSA"/>
    <property type="match status" value="1"/>
</dbReference>
<dbReference type="SUPFAM" id="SSF52833">
    <property type="entry name" value="Thioredoxin-like"/>
    <property type="match status" value="1"/>
</dbReference>
<comment type="caution">
    <text evidence="2">The sequence shown here is derived from an EMBL/GenBank/DDBJ whole genome shotgun (WGS) entry which is preliminary data.</text>
</comment>
<protein>
    <submittedName>
        <fullName evidence="2">TlpA family protein disulfide reductase</fullName>
    </submittedName>
</protein>
<proteinExistence type="predicted"/>
<keyword evidence="3" id="KW-1185">Reference proteome</keyword>
<dbReference type="CDD" id="cd02966">
    <property type="entry name" value="TlpA_like_family"/>
    <property type="match status" value="1"/>
</dbReference>
<dbReference type="InterPro" id="IPR013766">
    <property type="entry name" value="Thioredoxin_domain"/>
</dbReference>
<dbReference type="GO" id="GO:0016491">
    <property type="term" value="F:oxidoreductase activity"/>
    <property type="evidence" value="ECO:0007669"/>
    <property type="project" value="InterPro"/>
</dbReference>
<dbReference type="Proteomes" id="UP000323994">
    <property type="component" value="Unassembled WGS sequence"/>
</dbReference>
<dbReference type="PANTHER" id="PTHR42852:SF17">
    <property type="entry name" value="THIOREDOXIN-LIKE PROTEIN HI_1115"/>
    <property type="match status" value="1"/>
</dbReference>
<dbReference type="InterPro" id="IPR050553">
    <property type="entry name" value="Thioredoxin_ResA/DsbE_sf"/>
</dbReference>